<dbReference type="RefSeq" id="WP_184652034.1">
    <property type="nucleotide sequence ID" value="NZ_JACHFR010000002.1"/>
</dbReference>
<name>A0A840SF85_9SPIR</name>
<dbReference type="InterPro" id="IPR019734">
    <property type="entry name" value="TPR_rpt"/>
</dbReference>
<dbReference type="Pfam" id="PF13432">
    <property type="entry name" value="TPR_16"/>
    <property type="match status" value="2"/>
</dbReference>
<dbReference type="Proteomes" id="UP000578697">
    <property type="component" value="Unassembled WGS sequence"/>
</dbReference>
<dbReference type="PROSITE" id="PS50005">
    <property type="entry name" value="TPR"/>
    <property type="match status" value="3"/>
</dbReference>
<sequence length="556" mass="63473">MKKFLSAISIFTAAVTLTVSCGSTQQESGQPAEDRAEEVVSVENGVFSKEEFIARVKNMAKSGDYSGALAEYDELSGSTKKKYASDLDMFMLKAQLLQVTGRLEDAKSQVDSLLKSYPKNEELKKMSFSIRKTLFMEKLSTELEKGSDESALALYEGLDEQLKDDFSINLIKASLLVGAGKYDDAEKECDHLDSIQEGSVDVLEIRLAIMDRKGDSKNRNAMLQKIIKKDPYNAPANIALGQSSAIKKQYGSAKQYYLKALAKEPQNEDALFGLGQMEYYLENDAASERNLNKLLEINPQNSMAYSYLGKIAYANDKYLIALNYVQKALEIEPDNYDYNLDCGMYQRYMGRFSDAEKSWTKCIELQPDYFLAYVYRAGIYDEQDKLDKALEDYRMCVKLNPDYYYAYESIGVLELHNKNWKAAGEAFFEARKRNLNNISYPLLVTYCYYKLGDKKQAKKYSNDILRKMGNINSIDYKMLRVYHDENGYQNLPQQVAGISNLNDRAKMYFYIGLLYDMFGSKSAANEYYAKVLELNSPMFFEYRLAEWAVKEAPADE</sequence>
<evidence type="ECO:0000313" key="2">
    <source>
        <dbReference type="EMBL" id="MBB5218586.1"/>
    </source>
</evidence>
<dbReference type="SUPFAM" id="SSF48452">
    <property type="entry name" value="TPR-like"/>
    <property type="match status" value="2"/>
</dbReference>
<organism evidence="2 3">
    <name type="scientific">Treponema rectale</name>
    <dbReference type="NCBI Taxonomy" id="744512"/>
    <lineage>
        <taxon>Bacteria</taxon>
        <taxon>Pseudomonadati</taxon>
        <taxon>Spirochaetota</taxon>
        <taxon>Spirochaetia</taxon>
        <taxon>Spirochaetales</taxon>
        <taxon>Treponemataceae</taxon>
        <taxon>Treponema</taxon>
    </lineage>
</organism>
<dbReference type="AlphaFoldDB" id="A0A840SF85"/>
<gene>
    <name evidence="2" type="ORF">HNP77_000955</name>
</gene>
<feature type="repeat" description="TPR" evidence="1">
    <location>
        <begin position="370"/>
        <end position="403"/>
    </location>
</feature>
<feature type="repeat" description="TPR" evidence="1">
    <location>
        <begin position="302"/>
        <end position="335"/>
    </location>
</feature>
<evidence type="ECO:0000313" key="3">
    <source>
        <dbReference type="Proteomes" id="UP000578697"/>
    </source>
</evidence>
<dbReference type="PANTHER" id="PTHR12558">
    <property type="entry name" value="CELL DIVISION CYCLE 16,23,27"/>
    <property type="match status" value="1"/>
</dbReference>
<dbReference type="PROSITE" id="PS51257">
    <property type="entry name" value="PROKAR_LIPOPROTEIN"/>
    <property type="match status" value="1"/>
</dbReference>
<dbReference type="SMART" id="SM00028">
    <property type="entry name" value="TPR"/>
    <property type="match status" value="7"/>
</dbReference>
<evidence type="ECO:0000256" key="1">
    <source>
        <dbReference type="PROSITE-ProRule" id="PRU00339"/>
    </source>
</evidence>
<feature type="repeat" description="TPR" evidence="1">
    <location>
        <begin position="505"/>
        <end position="538"/>
    </location>
</feature>
<dbReference type="Gene3D" id="1.25.40.10">
    <property type="entry name" value="Tetratricopeptide repeat domain"/>
    <property type="match status" value="2"/>
</dbReference>
<proteinExistence type="predicted"/>
<protein>
    <submittedName>
        <fullName evidence="2">Tetratricopeptide (TPR) repeat protein</fullName>
    </submittedName>
</protein>
<keyword evidence="3" id="KW-1185">Reference proteome</keyword>
<dbReference type="InterPro" id="IPR011990">
    <property type="entry name" value="TPR-like_helical_dom_sf"/>
</dbReference>
<comment type="caution">
    <text evidence="2">The sequence shown here is derived from an EMBL/GenBank/DDBJ whole genome shotgun (WGS) entry which is preliminary data.</text>
</comment>
<keyword evidence="1" id="KW-0802">TPR repeat</keyword>
<reference evidence="2 3" key="1">
    <citation type="submission" date="2020-08" db="EMBL/GenBank/DDBJ databases">
        <title>Genomic Encyclopedia of Type Strains, Phase IV (KMG-IV): sequencing the most valuable type-strain genomes for metagenomic binning, comparative biology and taxonomic classification.</title>
        <authorList>
            <person name="Goeker M."/>
        </authorList>
    </citation>
    <scope>NUCLEOTIDE SEQUENCE [LARGE SCALE GENOMIC DNA]</scope>
    <source>
        <strain evidence="2 3">DSM 103679</strain>
    </source>
</reference>
<dbReference type="PANTHER" id="PTHR12558:SF13">
    <property type="entry name" value="CELL DIVISION CYCLE PROTEIN 27 HOMOLOG"/>
    <property type="match status" value="1"/>
</dbReference>
<dbReference type="EMBL" id="JACHFR010000002">
    <property type="protein sequence ID" value="MBB5218586.1"/>
    <property type="molecule type" value="Genomic_DNA"/>
</dbReference>
<accession>A0A840SF85</accession>